<dbReference type="InterPro" id="IPR001585">
    <property type="entry name" value="TAL/FSA"/>
</dbReference>
<reference evidence="3" key="1">
    <citation type="submission" date="2017-09" db="EMBL/GenBank/DDBJ databases">
        <title>Depth-based differentiation of microbial function through sediment-hosted aquifers and enrichment of novel symbionts in the deep terrestrial subsurface.</title>
        <authorList>
            <person name="Probst A.J."/>
            <person name="Ladd B."/>
            <person name="Jarett J.K."/>
            <person name="Geller-Mcgrath D.E."/>
            <person name="Sieber C.M.K."/>
            <person name="Emerson J.B."/>
            <person name="Anantharaman K."/>
            <person name="Thomas B.C."/>
            <person name="Malmstrom R."/>
            <person name="Stieglmeier M."/>
            <person name="Klingl A."/>
            <person name="Woyke T."/>
            <person name="Ryan C.M."/>
            <person name="Banfield J.F."/>
        </authorList>
    </citation>
    <scope>NUCLEOTIDE SEQUENCE [LARGE SCALE GENOMIC DNA]</scope>
</reference>
<dbReference type="SUPFAM" id="SSF51569">
    <property type="entry name" value="Aldolase"/>
    <property type="match status" value="1"/>
</dbReference>
<evidence type="ECO:0000313" key="3">
    <source>
        <dbReference type="Proteomes" id="UP000228503"/>
    </source>
</evidence>
<dbReference type="GO" id="GO:0005975">
    <property type="term" value="P:carbohydrate metabolic process"/>
    <property type="evidence" value="ECO:0007669"/>
    <property type="project" value="InterPro"/>
</dbReference>
<dbReference type="InterPro" id="IPR013785">
    <property type="entry name" value="Aldolase_TIM"/>
</dbReference>
<evidence type="ECO:0000256" key="1">
    <source>
        <dbReference type="ARBA" id="ARBA00023270"/>
    </source>
</evidence>
<dbReference type="AlphaFoldDB" id="A0A2M7TXH7"/>
<accession>A0A2M7TXH7</accession>
<sequence length="293" mass="32638">MSNTTTMVFLDSGDPAETRRAINLLGKIDGQTTNPSLVVKNPEVSKFLTDGKKFSESELLDIYKKIILEIREEMDGPLSVEVNASWDSTWEDLLRQAESMSAWTSNINIKFPTTNAGVKAAQEFIACGGRVNMTLVFDQTQAAAVYVATQKTQEPAFISPFMGRWDDRGFAGVDLVGNIRKMYDAFNAKRNVDTNHVKILAASIRTMDHLYASLALGADILTIPLTTIEQWLAEGKKIPGAEYVVDRKGLKAIEYQELELKENISEYDIVRTEGTLLDEGLKKFAADWNSLLE</sequence>
<dbReference type="EMBL" id="PFOB01000054">
    <property type="protein sequence ID" value="PIZ62483.1"/>
    <property type="molecule type" value="Genomic_DNA"/>
</dbReference>
<dbReference type="Gene3D" id="3.20.20.70">
    <property type="entry name" value="Aldolase class I"/>
    <property type="match status" value="1"/>
</dbReference>
<dbReference type="PANTHER" id="PTHR10683:SF40">
    <property type="entry name" value="FRUCTOSE-6-PHOSPHATE ALDOLASE 1-RELATED"/>
    <property type="match status" value="1"/>
</dbReference>
<dbReference type="PANTHER" id="PTHR10683">
    <property type="entry name" value="TRANSALDOLASE"/>
    <property type="match status" value="1"/>
</dbReference>
<evidence type="ECO:0000313" key="2">
    <source>
        <dbReference type="EMBL" id="PIZ62483.1"/>
    </source>
</evidence>
<proteinExistence type="predicted"/>
<dbReference type="Proteomes" id="UP000228503">
    <property type="component" value="Unassembled WGS sequence"/>
</dbReference>
<dbReference type="Pfam" id="PF00923">
    <property type="entry name" value="TAL_FSA"/>
    <property type="match status" value="1"/>
</dbReference>
<name>A0A2M7TXH7_9BACT</name>
<comment type="caution">
    <text evidence="2">The sequence shown here is derived from an EMBL/GenBank/DDBJ whole genome shotgun (WGS) entry which is preliminary data.</text>
</comment>
<gene>
    <name evidence="2" type="ORF">COY16_04165</name>
</gene>
<keyword evidence="1" id="KW-0704">Schiff base</keyword>
<organism evidence="2 3">
    <name type="scientific">Candidatus Roizmanbacteria bacterium CG_4_10_14_0_2_um_filter_39_13</name>
    <dbReference type="NCBI Taxonomy" id="1974825"/>
    <lineage>
        <taxon>Bacteria</taxon>
        <taxon>Candidatus Roizmaniibacteriota</taxon>
    </lineage>
</organism>
<protein>
    <submittedName>
        <fullName evidence="2">Transaldolase</fullName>
    </submittedName>
</protein>